<reference evidence="1" key="1">
    <citation type="submission" date="2020-03" db="EMBL/GenBank/DDBJ databases">
        <authorList>
            <person name="Shneider M.M."/>
            <person name="Evseev P.V."/>
            <person name="Korzhenkov A.A."/>
            <person name="Toschakov S.V."/>
            <person name="Vo T."/>
            <person name="Ignatov A.N."/>
            <person name="Miroshnikov K.A."/>
        </authorList>
    </citation>
    <scope>NUCLEOTIDE SEQUENCE [LARGE SCALE GENOMIC DNA]</scope>
</reference>
<accession>A0A6H0X5L8</accession>
<name>A0A6H0X5L8_9CAUD</name>
<sequence length="119" mass="13811">MQREMPFFDAVRPMQNAPDELVKKCRHGLDAIRLCIQLSGHTHDFIREELSIDKGHFSRIMQGKAWFPDTKRIQLMTLCQNRAPAQFDALMTGCELVELSKEARIRELEQQLKELRSAA</sequence>
<evidence type="ECO:0000313" key="1">
    <source>
        <dbReference type="EMBL" id="QIW89360.1"/>
    </source>
</evidence>
<dbReference type="EMBL" id="MT210154">
    <property type="protein sequence ID" value="QIW89360.1"/>
    <property type="molecule type" value="Genomic_DNA"/>
</dbReference>
<protein>
    <submittedName>
        <fullName evidence="1">Putative repressor</fullName>
    </submittedName>
</protein>
<organism evidence="1">
    <name type="scientific">Xanthomonas phage PPDBI</name>
    <dbReference type="NCBI Taxonomy" id="2723911"/>
    <lineage>
        <taxon>Viruses</taxon>
        <taxon>Duplodnaviria</taxon>
        <taxon>Heunggongvirae</taxon>
        <taxon>Uroviricota</taxon>
        <taxon>Caudoviricetes</taxon>
    </lineage>
</organism>
<proteinExistence type="predicted"/>
<gene>
    <name evidence="1" type="ORF">PPDBI_00001</name>
</gene>